<evidence type="ECO:0000256" key="1">
    <source>
        <dbReference type="ARBA" id="ARBA00004651"/>
    </source>
</evidence>
<accession>A0A3S2V7W2</accession>
<gene>
    <name evidence="9" type="ORF">EOE18_07905</name>
</gene>
<organism evidence="9 10">
    <name type="scientific">Novosphingobium umbonatum</name>
    <dbReference type="NCBI Taxonomy" id="1908524"/>
    <lineage>
        <taxon>Bacteria</taxon>
        <taxon>Pseudomonadati</taxon>
        <taxon>Pseudomonadota</taxon>
        <taxon>Alphaproteobacteria</taxon>
        <taxon>Sphingomonadales</taxon>
        <taxon>Sphingomonadaceae</taxon>
        <taxon>Novosphingobium</taxon>
    </lineage>
</organism>
<evidence type="ECO:0000256" key="5">
    <source>
        <dbReference type="ARBA" id="ARBA00022989"/>
    </source>
</evidence>
<feature type="transmembrane region" description="Helical" evidence="7">
    <location>
        <begin position="21"/>
        <end position="42"/>
    </location>
</feature>
<sequence length="167" mass="17546">MRPAEETKRPESGARRLLRNAAYAMGATGLGLGAASDGIAVAGRHLGLHLLGSIEITQGAIVLLGAGGMLYATLEGHHASVHMVTQRLSQATSARLARVMAGVSALVFLAIAAGSIWLGAEMWGGFEQTELLHIPIRWLRALWEMVALAIAALFARQALFGNAGEQP</sequence>
<dbReference type="RefSeq" id="WP_127707958.1">
    <property type="nucleotide sequence ID" value="NZ_SACO01000004.1"/>
</dbReference>
<dbReference type="Pfam" id="PF04290">
    <property type="entry name" value="DctQ"/>
    <property type="match status" value="1"/>
</dbReference>
<evidence type="ECO:0000313" key="9">
    <source>
        <dbReference type="EMBL" id="RVU05883.1"/>
    </source>
</evidence>
<evidence type="ECO:0000256" key="2">
    <source>
        <dbReference type="ARBA" id="ARBA00022448"/>
    </source>
</evidence>
<dbReference type="GO" id="GO:0005886">
    <property type="term" value="C:plasma membrane"/>
    <property type="evidence" value="ECO:0007669"/>
    <property type="project" value="UniProtKB-SubCell"/>
</dbReference>
<name>A0A3S2V7W2_9SPHN</name>
<comment type="caution">
    <text evidence="9">The sequence shown here is derived from an EMBL/GenBank/DDBJ whole genome shotgun (WGS) entry which is preliminary data.</text>
</comment>
<dbReference type="AlphaFoldDB" id="A0A3S2V7W2"/>
<comment type="function">
    <text evidence="7">Part of the tripartite ATP-independent periplasmic (TRAP) transport system.</text>
</comment>
<evidence type="ECO:0000259" key="8">
    <source>
        <dbReference type="Pfam" id="PF04290"/>
    </source>
</evidence>
<evidence type="ECO:0000256" key="6">
    <source>
        <dbReference type="ARBA" id="ARBA00023136"/>
    </source>
</evidence>
<keyword evidence="7" id="KW-0997">Cell inner membrane</keyword>
<reference evidence="9 10" key="1">
    <citation type="submission" date="2019-01" db="EMBL/GenBank/DDBJ databases">
        <authorList>
            <person name="Chen W.-M."/>
        </authorList>
    </citation>
    <scope>NUCLEOTIDE SEQUENCE [LARGE SCALE GENOMIC DNA]</scope>
    <source>
        <strain evidence="9 10">FSY-9</strain>
    </source>
</reference>
<dbReference type="OrthoDB" id="7428219at2"/>
<comment type="subunit">
    <text evidence="7">The complex comprises the extracytoplasmic solute receptor protein and the two transmembrane proteins.</text>
</comment>
<evidence type="ECO:0000313" key="10">
    <source>
        <dbReference type="Proteomes" id="UP000282837"/>
    </source>
</evidence>
<evidence type="ECO:0000256" key="7">
    <source>
        <dbReference type="RuleBase" id="RU369079"/>
    </source>
</evidence>
<proteinExistence type="inferred from homology"/>
<dbReference type="InterPro" id="IPR055348">
    <property type="entry name" value="DctQ"/>
</dbReference>
<comment type="similarity">
    <text evidence="7">Belongs to the TRAP transporter small permease family.</text>
</comment>
<feature type="transmembrane region" description="Helical" evidence="7">
    <location>
        <begin position="138"/>
        <end position="155"/>
    </location>
</feature>
<evidence type="ECO:0000256" key="3">
    <source>
        <dbReference type="ARBA" id="ARBA00022475"/>
    </source>
</evidence>
<dbReference type="GO" id="GO:0022857">
    <property type="term" value="F:transmembrane transporter activity"/>
    <property type="evidence" value="ECO:0007669"/>
    <property type="project" value="UniProtKB-UniRule"/>
</dbReference>
<protein>
    <recommendedName>
        <fullName evidence="7">TRAP transporter small permease protein</fullName>
    </recommendedName>
</protein>
<keyword evidence="5 7" id="KW-1133">Transmembrane helix</keyword>
<dbReference type="EMBL" id="SACO01000004">
    <property type="protein sequence ID" value="RVU05883.1"/>
    <property type="molecule type" value="Genomic_DNA"/>
</dbReference>
<keyword evidence="3" id="KW-1003">Cell membrane</keyword>
<feature type="domain" description="Tripartite ATP-independent periplasmic transporters DctQ component" evidence="8">
    <location>
        <begin position="40"/>
        <end position="159"/>
    </location>
</feature>
<comment type="subcellular location">
    <subcellularLocation>
        <location evidence="7">Cell inner membrane</location>
        <topology evidence="7">Multi-pass membrane protein</topology>
    </subcellularLocation>
    <subcellularLocation>
        <location evidence="1">Cell membrane</location>
        <topology evidence="1">Multi-pass membrane protein</topology>
    </subcellularLocation>
</comment>
<evidence type="ECO:0000256" key="4">
    <source>
        <dbReference type="ARBA" id="ARBA00022692"/>
    </source>
</evidence>
<dbReference type="Proteomes" id="UP000282837">
    <property type="component" value="Unassembled WGS sequence"/>
</dbReference>
<keyword evidence="4 7" id="KW-0812">Transmembrane</keyword>
<keyword evidence="6 7" id="KW-0472">Membrane</keyword>
<keyword evidence="10" id="KW-1185">Reference proteome</keyword>
<feature type="transmembrane region" description="Helical" evidence="7">
    <location>
        <begin position="95"/>
        <end position="118"/>
    </location>
</feature>
<keyword evidence="2 7" id="KW-0813">Transport</keyword>
<feature type="transmembrane region" description="Helical" evidence="7">
    <location>
        <begin position="48"/>
        <end position="74"/>
    </location>
</feature>